<protein>
    <recommendedName>
        <fullName evidence="4">Reverse transcriptase domain-containing protein</fullName>
    </recommendedName>
</protein>
<name>A0ABN9VM06_9DINO</name>
<evidence type="ECO:0008006" key="4">
    <source>
        <dbReference type="Google" id="ProtNLM"/>
    </source>
</evidence>
<organism evidence="2 3">
    <name type="scientific">Prorocentrum cordatum</name>
    <dbReference type="NCBI Taxonomy" id="2364126"/>
    <lineage>
        <taxon>Eukaryota</taxon>
        <taxon>Sar</taxon>
        <taxon>Alveolata</taxon>
        <taxon>Dinophyceae</taxon>
        <taxon>Prorocentrales</taxon>
        <taxon>Prorocentraceae</taxon>
        <taxon>Prorocentrum</taxon>
    </lineage>
</organism>
<dbReference type="EMBL" id="CAUYUJ010017252">
    <property type="protein sequence ID" value="CAK0873209.1"/>
    <property type="molecule type" value="Genomic_DNA"/>
</dbReference>
<reference evidence="2" key="1">
    <citation type="submission" date="2023-10" db="EMBL/GenBank/DDBJ databases">
        <authorList>
            <person name="Chen Y."/>
            <person name="Shah S."/>
            <person name="Dougan E. K."/>
            <person name="Thang M."/>
            <person name="Chan C."/>
        </authorList>
    </citation>
    <scope>NUCLEOTIDE SEQUENCE [LARGE SCALE GENOMIC DNA]</scope>
</reference>
<evidence type="ECO:0000313" key="3">
    <source>
        <dbReference type="Proteomes" id="UP001189429"/>
    </source>
</evidence>
<feature type="non-terminal residue" evidence="2">
    <location>
        <position position="1055"/>
    </location>
</feature>
<dbReference type="Proteomes" id="UP001189429">
    <property type="component" value="Unassembled WGS sequence"/>
</dbReference>
<evidence type="ECO:0000256" key="1">
    <source>
        <dbReference type="SAM" id="SignalP"/>
    </source>
</evidence>
<gene>
    <name evidence="2" type="ORF">PCOR1329_LOCUS58473</name>
</gene>
<proteinExistence type="predicted"/>
<comment type="caution">
    <text evidence="2">The sequence shown here is derived from an EMBL/GenBank/DDBJ whole genome shotgun (WGS) entry which is preliminary data.</text>
</comment>
<feature type="signal peptide" evidence="1">
    <location>
        <begin position="1"/>
        <end position="19"/>
    </location>
</feature>
<keyword evidence="3" id="KW-1185">Reference proteome</keyword>
<feature type="chain" id="PRO_5046139460" description="Reverse transcriptase domain-containing protein" evidence="1">
    <location>
        <begin position="20"/>
        <end position="1055"/>
    </location>
</feature>
<evidence type="ECO:0000313" key="2">
    <source>
        <dbReference type="EMBL" id="CAK0873209.1"/>
    </source>
</evidence>
<accession>A0ABN9VM06</accession>
<keyword evidence="1" id="KW-0732">Signal</keyword>
<sequence>MLMLIPVAAIDTFAAVACAQPLKDKLDSMESAIRGAITASVSSAMGAATGSIAAAIAAAQASINGLSSKIEQELGLAVGQRADAARKSFQQQFGALEVANKQPVHETFEGRDFDGDVGNGSVELRVGPDKCPEQINADIIGERICQALGRAFPNRAWRVDRAKGWISANWFPVLSLTVHPRRVEATAIAYQDTGLPALGISRAQIKGAISDVVTPEVALQSQCGGEPFLPGRVLRAFFQADGQGLIFYDIHNYEINNAAVRRISTKISGDARLAKAGPSKIVLVVIGDINFAAVGELKLTTPSLMLERKNILDISSDRIKLVDSAAFEEWASALFRHGADQRRAAIDLARQRGRLPHAQARAQSQALHHKVQLWNPISKRLALTGVKTATGTVTGPTERLQKLIEHWQPVFQCKIVDTVAAEHYLDCCAPKIDFNRYQPPNVDALKRSREANATVEVFPPEGEEPDDAEHIGCRRDPSKVRVLGLRNTSLKIIGSAMNAAMAAVAVDVVPASQRGFIRRRKFGCNILELDVESRIASADPNAVTKLLVLVSRDIAQVFPSLARQFIRLALKVMGCGWSGALCAMGASCFLLDLEQKLDLRGHGLRRACADDLGPVFAAVTHLARLAGVMALVEDLAGLALKPANCRVIPLAGPLDDELVNKLRSALAVVAPRFQEFNICDRLTYLGLLLGPGATECFCLAQYVMLPRESFKVENWVNASVLRFHNGASRVKGWPRLRNWGVRAPRSMQLAQIAAIVRAATATFHKFPEIRERLHQGLDQHGDDQTLLGAARAAQHLSPPWWKAPPFVETFHQLVSAETGRRYYSSRLLARALEAARASLQAGKPTRVQRLACAAARRAMGADEIGSFLMKRIKVELPDLEDIFVNDSEVFGRVKIAMEKLPPSWAATWMRALSFSWLTSNRVIYECGRRPCIFQCTAGADNENHYLTCGPLAAAVAAATRSAVQTEAVANLALLDNSNENIEWVVVACGTYHTLRMENSVDLETLHSAARAAVRASRTMRCPPVCSVLLFPVLAECMELLRIHIIKYTYLERPLR</sequence>